<reference evidence="9" key="1">
    <citation type="journal article" date="2011" name="Stand. Genomic Sci.">
        <title>Non-contiguous finished genome sequence of the opportunistic oral pathogen Prevotella multisaccharivorax type strain (PPPA20).</title>
        <authorList>
            <person name="Pati A."/>
            <person name="Gronow S."/>
            <person name="Lu M."/>
            <person name="Lapidus A."/>
            <person name="Nolan M."/>
            <person name="Lucas S."/>
            <person name="Hammon N."/>
            <person name="Deshpande S."/>
            <person name="Cheng J.F."/>
            <person name="Tapia R."/>
            <person name="Han C."/>
            <person name="Goodwin L."/>
            <person name="Pitluck S."/>
            <person name="Liolios K."/>
            <person name="Pagani I."/>
            <person name="Mavromatis K."/>
            <person name="Mikhailova N."/>
            <person name="Huntemann M."/>
            <person name="Chen A."/>
            <person name="Palaniappan K."/>
            <person name="Land M."/>
            <person name="Hauser L."/>
            <person name="Detter J.C."/>
            <person name="Brambilla E.M."/>
            <person name="Rohde M."/>
            <person name="Goker M."/>
            <person name="Woyke T."/>
            <person name="Bristow J."/>
            <person name="Eisen J.A."/>
            <person name="Markowitz V."/>
            <person name="Hugenholtz P."/>
            <person name="Kyrpides N.C."/>
            <person name="Klenk H.P."/>
            <person name="Ivanova N."/>
        </authorList>
    </citation>
    <scope>NUCLEOTIDE SEQUENCE [LARGE SCALE GENOMIC DNA]</scope>
    <source>
        <strain evidence="9">DSM 17128</strain>
    </source>
</reference>
<feature type="signal peptide" evidence="6">
    <location>
        <begin position="1"/>
        <end position="32"/>
    </location>
</feature>
<name>F8NCT4_9BACT</name>
<evidence type="ECO:0000259" key="7">
    <source>
        <dbReference type="Pfam" id="PF07980"/>
    </source>
</evidence>
<keyword evidence="5" id="KW-0998">Cell outer membrane</keyword>
<evidence type="ECO:0000256" key="4">
    <source>
        <dbReference type="ARBA" id="ARBA00023136"/>
    </source>
</evidence>
<protein>
    <submittedName>
        <fullName evidence="8">RagB/SusD domain-containing protein</fullName>
    </submittedName>
</protein>
<evidence type="ECO:0000313" key="8">
    <source>
        <dbReference type="EMBL" id="EGN58119.1"/>
    </source>
</evidence>
<comment type="subcellular location">
    <subcellularLocation>
        <location evidence="1">Cell outer membrane</location>
    </subcellularLocation>
</comment>
<dbReference type="Pfam" id="PF07980">
    <property type="entry name" value="SusD_RagB"/>
    <property type="match status" value="1"/>
</dbReference>
<feature type="domain" description="RagB/SusD" evidence="7">
    <location>
        <begin position="337"/>
        <end position="539"/>
    </location>
</feature>
<proteinExistence type="inferred from homology"/>
<dbReference type="AlphaFoldDB" id="F8NCT4"/>
<dbReference type="HOGENOM" id="CLU_015553_1_0_10"/>
<accession>F8NCT4</accession>
<gene>
    <name evidence="8" type="ORF">Premu_2772</name>
</gene>
<evidence type="ECO:0000256" key="6">
    <source>
        <dbReference type="SAM" id="SignalP"/>
    </source>
</evidence>
<dbReference type="EMBL" id="GL945017">
    <property type="protein sequence ID" value="EGN58119.1"/>
    <property type="molecule type" value="Genomic_DNA"/>
</dbReference>
<dbReference type="GO" id="GO:0009279">
    <property type="term" value="C:cell outer membrane"/>
    <property type="evidence" value="ECO:0007669"/>
    <property type="project" value="UniProtKB-SubCell"/>
</dbReference>
<feature type="chain" id="PRO_5003376009" evidence="6">
    <location>
        <begin position="33"/>
        <end position="540"/>
    </location>
</feature>
<evidence type="ECO:0000256" key="3">
    <source>
        <dbReference type="ARBA" id="ARBA00022729"/>
    </source>
</evidence>
<dbReference type="SUPFAM" id="SSF48452">
    <property type="entry name" value="TPR-like"/>
    <property type="match status" value="1"/>
</dbReference>
<dbReference type="eggNOG" id="COG0446">
    <property type="taxonomic scope" value="Bacteria"/>
</dbReference>
<dbReference type="Gene3D" id="1.25.40.390">
    <property type="match status" value="1"/>
</dbReference>
<sequence length="540" mass="60621">MYHFNSMILKMKTKIFFSACMALGALSLSSCGDSFLESQPASSVPTDGYYNTAAHIEEAATAAYAPATWYDYFAGWAPLFLVTDVQGDDLYPGGGSVADQAEIHLASQYKQSPTMTFSGAWSASYSGVNRANHLIEDATNATSLDEATRQQFIDEGVTIRSFYYLILWKFWGNVPYYADNLKYPYISKQFKADEVYEVVVKDLEGVLDHNSLPMRETNARAGHATRAFAEMMYADFVMYQNDKNRYQKALDYMEDIINSGKYHLMSNFGSIFEAKNEWCDESIFEINYYNEGSKRDWGSANAPGGTVVPSLIGVDGLNYHGGTQEFATGGWGFCDVSKEVYDTYEPNDQRRDGGILCMDKYIADEAKKGITVTYNGRYQNTGLFLKKYLGRPGENANSQASDLGWNKNMRVYRYAETLLNASELALRLGDQAKADKYLNEVRDRAGVEHVTATLDNLLKERRLEFVGEGKRYHDLIRFGKAEEVLKAGGGKCLNAQKTGYTVTAIPQRGDWTLNKKYLPIPQDEIDACTGSEYPLEQNPY</sequence>
<dbReference type="InterPro" id="IPR011990">
    <property type="entry name" value="TPR-like_helical_dom_sf"/>
</dbReference>
<evidence type="ECO:0000256" key="2">
    <source>
        <dbReference type="ARBA" id="ARBA00006275"/>
    </source>
</evidence>
<evidence type="ECO:0000256" key="1">
    <source>
        <dbReference type="ARBA" id="ARBA00004442"/>
    </source>
</evidence>
<keyword evidence="3 6" id="KW-0732">Signal</keyword>
<keyword evidence="9" id="KW-1185">Reference proteome</keyword>
<keyword evidence="4" id="KW-0472">Membrane</keyword>
<organism evidence="8 9">
    <name type="scientific">Hallella multisaccharivorax DSM 17128</name>
    <dbReference type="NCBI Taxonomy" id="688246"/>
    <lineage>
        <taxon>Bacteria</taxon>
        <taxon>Pseudomonadati</taxon>
        <taxon>Bacteroidota</taxon>
        <taxon>Bacteroidia</taxon>
        <taxon>Bacteroidales</taxon>
        <taxon>Prevotellaceae</taxon>
        <taxon>Hallella</taxon>
    </lineage>
</organism>
<comment type="similarity">
    <text evidence="2">Belongs to the SusD family.</text>
</comment>
<dbReference type="STRING" id="688246.Premu_2772"/>
<evidence type="ECO:0000256" key="5">
    <source>
        <dbReference type="ARBA" id="ARBA00023237"/>
    </source>
</evidence>
<dbReference type="Proteomes" id="UP000002772">
    <property type="component" value="Unassembled WGS sequence"/>
</dbReference>
<dbReference type="InterPro" id="IPR012944">
    <property type="entry name" value="SusD_RagB_dom"/>
</dbReference>
<evidence type="ECO:0000313" key="9">
    <source>
        <dbReference type="Proteomes" id="UP000002772"/>
    </source>
</evidence>